<reference evidence="1" key="1">
    <citation type="submission" date="2021-01" db="EMBL/GenBank/DDBJ databases">
        <authorList>
            <person name="Corre E."/>
            <person name="Pelletier E."/>
            <person name="Niang G."/>
            <person name="Scheremetjew M."/>
            <person name="Finn R."/>
            <person name="Kale V."/>
            <person name="Holt S."/>
            <person name="Cochrane G."/>
            <person name="Meng A."/>
            <person name="Brown T."/>
            <person name="Cohen L."/>
        </authorList>
    </citation>
    <scope>NUCLEOTIDE SEQUENCE</scope>
    <source>
        <strain evidence="1">WS</strain>
    </source>
</reference>
<proteinExistence type="predicted"/>
<evidence type="ECO:0000313" key="1">
    <source>
        <dbReference type="EMBL" id="CAD9078340.1"/>
    </source>
</evidence>
<sequence>MSLQTFPTEMWTEIVQFLPLNHRCLFPMEIMHAHQPADSSSSTQASQKNPVFFSMRHISMSIRCVVMKYLHFDGESDRNRLNAMMRPSRKRTRNYTMNNGGIAKEPLPGMSPTGAIEEESLYQMLKAILWSVTESADRCTVANLGSVFNYLLLVPDSHARIVLWLVLDLVDMFHTSDVESNIEEYLRRMLEVRQPSQESNAQPHSSSFRVSRCLMRDIFLHACHLDEKRWIEKMWHSYYKSAQIPDLVDSGMLDCCVNDSLGVLIWLLDMWKEQTQQAAHKEYDLVLDILKHGIWCGSELIVEYLVHDSGAFAASTFPSTTFMIACGNGTEKMIMSFLKFFASMGSSLDGNSALIIQRGIIQAMGENVEGLQVLLHWAEHNNVDLDHNDLLLSALSPITDSETIDLLARHASLQETFVPSDVVVEQLYEAGYFDVVDHLQQRQSNDSGEMSSGIEMELKAQIEEVEETMELKVQDELTQESTNA</sequence>
<name>A0A7S1PFJ4_9EUKA</name>
<accession>A0A7S1PFJ4</accession>
<gene>
    <name evidence="1" type="ORF">PCOS0759_LOCUS1572</name>
</gene>
<dbReference type="EMBL" id="HBGD01001877">
    <property type="protein sequence ID" value="CAD9078340.1"/>
    <property type="molecule type" value="Transcribed_RNA"/>
</dbReference>
<organism evidence="1">
    <name type="scientific">Percolomonas cosmopolitus</name>
    <dbReference type="NCBI Taxonomy" id="63605"/>
    <lineage>
        <taxon>Eukaryota</taxon>
        <taxon>Discoba</taxon>
        <taxon>Heterolobosea</taxon>
        <taxon>Tetramitia</taxon>
        <taxon>Eutetramitia</taxon>
        <taxon>Percolomonadidae</taxon>
        <taxon>Percolomonas</taxon>
    </lineage>
</organism>
<dbReference type="AlphaFoldDB" id="A0A7S1PFJ4"/>
<protein>
    <submittedName>
        <fullName evidence="1">Uncharacterized protein</fullName>
    </submittedName>
</protein>